<evidence type="ECO:0000256" key="2">
    <source>
        <dbReference type="HAMAP-Rule" id="MF_01477"/>
    </source>
</evidence>
<dbReference type="Gene3D" id="3.30.460.10">
    <property type="entry name" value="Beta Polymerase, domain 2"/>
    <property type="match status" value="1"/>
</dbReference>
<dbReference type="Pfam" id="PF02410">
    <property type="entry name" value="RsfS"/>
    <property type="match status" value="1"/>
</dbReference>
<evidence type="ECO:0000313" key="3">
    <source>
        <dbReference type="EMBL" id="RDL05425.1"/>
    </source>
</evidence>
<dbReference type="PANTHER" id="PTHR21043:SF0">
    <property type="entry name" value="MITOCHONDRIAL ASSEMBLY OF RIBOSOMAL LARGE SUBUNIT PROTEIN 1"/>
    <property type="match status" value="1"/>
</dbReference>
<comment type="similarity">
    <text evidence="1 2">Belongs to the Iojap/RsfS family.</text>
</comment>
<dbReference type="OrthoDB" id="9793681at2"/>
<dbReference type="AlphaFoldDB" id="A0A288QC22"/>
<evidence type="ECO:0000256" key="1">
    <source>
        <dbReference type="ARBA" id="ARBA00010574"/>
    </source>
</evidence>
<keyword evidence="2" id="KW-0678">Repressor</keyword>
<dbReference type="GO" id="GO:0042256">
    <property type="term" value="P:cytosolic ribosome assembly"/>
    <property type="evidence" value="ECO:0007669"/>
    <property type="project" value="UniProtKB-UniRule"/>
</dbReference>
<name>A0A288QC22_9LACO</name>
<dbReference type="GO" id="GO:0090071">
    <property type="term" value="P:negative regulation of ribosome biogenesis"/>
    <property type="evidence" value="ECO:0007669"/>
    <property type="project" value="UniProtKB-UniRule"/>
</dbReference>
<sequence>MSLENMLEVAVKAADQKRAEDIVALDIHEISLLADAFVILDAPTNRQVVAIADEIEDKMAEAGYPLIKHEGRREGEWVLMNFGDVIVHIFKKDTRSFYNLEKLWGAEGKDIDIENWIVKEEF</sequence>
<dbReference type="HAMAP" id="MF_01477">
    <property type="entry name" value="Iojap_RsfS"/>
    <property type="match status" value="1"/>
</dbReference>
<dbReference type="GO" id="GO:0005737">
    <property type="term" value="C:cytoplasm"/>
    <property type="evidence" value="ECO:0007669"/>
    <property type="project" value="UniProtKB-SubCell"/>
</dbReference>
<comment type="subunit">
    <text evidence="2">Interacts with ribosomal protein uL14 (rplN).</text>
</comment>
<keyword evidence="2" id="KW-0963">Cytoplasm</keyword>
<dbReference type="EMBL" id="QRAS01000003">
    <property type="protein sequence ID" value="RDL05425.1"/>
    <property type="molecule type" value="Genomic_DNA"/>
</dbReference>
<dbReference type="InterPro" id="IPR043519">
    <property type="entry name" value="NT_sf"/>
</dbReference>
<comment type="caution">
    <text evidence="3">The sequence shown here is derived from an EMBL/GenBank/DDBJ whole genome shotgun (WGS) entry which is preliminary data.</text>
</comment>
<keyword evidence="2" id="KW-0810">Translation regulation</keyword>
<dbReference type="GeneID" id="94546410"/>
<comment type="function">
    <text evidence="2">Functions as a ribosomal silencing factor. Interacts with ribosomal protein uL14 (rplN), blocking formation of intersubunit bridge B8. Prevents association of the 30S and 50S ribosomal subunits and the formation of functional ribosomes, thus repressing translation.</text>
</comment>
<proteinExistence type="inferred from homology"/>
<evidence type="ECO:0000313" key="4">
    <source>
        <dbReference type="Proteomes" id="UP000254912"/>
    </source>
</evidence>
<dbReference type="PANTHER" id="PTHR21043">
    <property type="entry name" value="IOJAP SUPERFAMILY ORTHOLOG"/>
    <property type="match status" value="1"/>
</dbReference>
<dbReference type="RefSeq" id="WP_070230425.1">
    <property type="nucleotide sequence ID" value="NZ_BJYO01000004.1"/>
</dbReference>
<keyword evidence="4" id="KW-1185">Reference proteome</keyword>
<comment type="subcellular location">
    <subcellularLocation>
        <location evidence="2">Cytoplasm</location>
    </subcellularLocation>
</comment>
<dbReference type="GO" id="GO:0017148">
    <property type="term" value="P:negative regulation of translation"/>
    <property type="evidence" value="ECO:0007669"/>
    <property type="project" value="UniProtKB-UniRule"/>
</dbReference>
<dbReference type="SUPFAM" id="SSF81301">
    <property type="entry name" value="Nucleotidyltransferase"/>
    <property type="match status" value="1"/>
</dbReference>
<organism evidence="3 4">
    <name type="scientific">Weissella soli</name>
    <dbReference type="NCBI Taxonomy" id="155866"/>
    <lineage>
        <taxon>Bacteria</taxon>
        <taxon>Bacillati</taxon>
        <taxon>Bacillota</taxon>
        <taxon>Bacilli</taxon>
        <taxon>Lactobacillales</taxon>
        <taxon>Lactobacillaceae</taxon>
        <taxon>Weissella</taxon>
    </lineage>
</organism>
<reference evidence="3 4" key="1">
    <citation type="submission" date="2018-07" db="EMBL/GenBank/DDBJ databases">
        <title>Genomic Encyclopedia of Type Strains, Phase III (KMG-III): the genomes of soil and plant-associated and newly described type strains.</title>
        <authorList>
            <person name="Whitman W."/>
        </authorList>
    </citation>
    <scope>NUCLEOTIDE SEQUENCE [LARGE SCALE GENOMIC DNA]</scope>
    <source>
        <strain evidence="3 4">CECT 7031</strain>
    </source>
</reference>
<accession>A0A288QC22</accession>
<dbReference type="KEGG" id="wso:WSWS_01223"/>
<dbReference type="Proteomes" id="UP000254912">
    <property type="component" value="Unassembled WGS sequence"/>
</dbReference>
<gene>
    <name evidence="2" type="primary">rsfS</name>
    <name evidence="3" type="ORF">DFP99_1387</name>
</gene>
<dbReference type="InterPro" id="IPR004394">
    <property type="entry name" value="Iojap/RsfS/C7orf30"/>
</dbReference>
<dbReference type="NCBIfam" id="TIGR00090">
    <property type="entry name" value="rsfS_iojap_ybeB"/>
    <property type="match status" value="1"/>
</dbReference>
<dbReference type="GO" id="GO:0043023">
    <property type="term" value="F:ribosomal large subunit binding"/>
    <property type="evidence" value="ECO:0007669"/>
    <property type="project" value="TreeGrafter"/>
</dbReference>
<protein>
    <recommendedName>
        <fullName evidence="2">Ribosomal silencing factor RsfS</fullName>
    </recommendedName>
</protein>